<name>A0A5S4F274_9ACTN</name>
<dbReference type="OrthoDB" id="3540337at2"/>
<dbReference type="RefSeq" id="WP_138671997.1">
    <property type="nucleotide sequence ID" value="NZ_VCKY01000204.1"/>
</dbReference>
<evidence type="ECO:0000313" key="1">
    <source>
        <dbReference type="EMBL" id="TMR10083.1"/>
    </source>
</evidence>
<sequence>MSDLTTETVATFLAADNNVVTDELDGRVGLYATGNTIHIEVAPRRAAASGPEGGEENAVRFEAHVFPVEPALPAATEPVHLDPATARELTYLSPGEDLDGWTVVKSEEHGHTRWNSHHTLIIRNDAGEHFAGHYRKGLTENQDTKPWEGERTARFDPVVSRARVAQVHNWVTPAKRTGPAPAAS</sequence>
<gene>
    <name evidence="1" type="ORF">ETD86_40885</name>
</gene>
<accession>A0A5S4F274</accession>
<reference evidence="1 2" key="1">
    <citation type="submission" date="2019-05" db="EMBL/GenBank/DDBJ databases">
        <title>Draft genome sequence of Nonomuraea turkmeniaca DSM 43926.</title>
        <authorList>
            <person name="Saricaoglu S."/>
            <person name="Isik K."/>
        </authorList>
    </citation>
    <scope>NUCLEOTIDE SEQUENCE [LARGE SCALE GENOMIC DNA]</scope>
    <source>
        <strain evidence="1 2">DSM 43926</strain>
    </source>
</reference>
<dbReference type="AlphaFoldDB" id="A0A5S4F274"/>
<dbReference type="Proteomes" id="UP000309128">
    <property type="component" value="Unassembled WGS sequence"/>
</dbReference>
<organism evidence="1 2">
    <name type="scientific">Nonomuraea turkmeniaca</name>
    <dbReference type="NCBI Taxonomy" id="103838"/>
    <lineage>
        <taxon>Bacteria</taxon>
        <taxon>Bacillati</taxon>
        <taxon>Actinomycetota</taxon>
        <taxon>Actinomycetes</taxon>
        <taxon>Streptosporangiales</taxon>
        <taxon>Streptosporangiaceae</taxon>
        <taxon>Nonomuraea</taxon>
    </lineage>
</organism>
<keyword evidence="2" id="KW-1185">Reference proteome</keyword>
<proteinExistence type="predicted"/>
<evidence type="ECO:0000313" key="2">
    <source>
        <dbReference type="Proteomes" id="UP000309128"/>
    </source>
</evidence>
<dbReference type="EMBL" id="VCKY01000204">
    <property type="protein sequence ID" value="TMR10083.1"/>
    <property type="molecule type" value="Genomic_DNA"/>
</dbReference>
<comment type="caution">
    <text evidence="1">The sequence shown here is derived from an EMBL/GenBank/DDBJ whole genome shotgun (WGS) entry which is preliminary data.</text>
</comment>
<protein>
    <submittedName>
        <fullName evidence="1">Uncharacterized protein</fullName>
    </submittedName>
</protein>